<proteinExistence type="predicted"/>
<protein>
    <submittedName>
        <fullName evidence="1">Uncharacterized protein</fullName>
    </submittedName>
</protein>
<dbReference type="Proteomes" id="UP000837205">
    <property type="component" value="Unassembled WGS sequence"/>
</dbReference>
<gene>
    <name evidence="1" type="ORF">TML_02688</name>
</gene>
<comment type="caution">
    <text evidence="1">The sequence shown here is derived from an EMBL/GenBank/DDBJ whole genome shotgun (WGS) entry which is preliminary data.</text>
</comment>
<sequence>MPFCQAPPTAGRRRVLRDEYRVTTHWRLLPIISGKSGSQPFGNKIGCMLFNNRRAFIQTILPFFLAEAKPRAKRRFRQPGKKRIERIHQ</sequence>
<accession>A0ABN7H249</accession>
<name>A0ABN7H249_9ENTR</name>
<evidence type="ECO:0000313" key="2">
    <source>
        <dbReference type="Proteomes" id="UP000837205"/>
    </source>
</evidence>
<keyword evidence="2" id="KW-1185">Reference proteome</keyword>
<organism evidence="1 2">
    <name type="scientific">Citrobacter werkmanii</name>
    <dbReference type="NCBI Taxonomy" id="67827"/>
    <lineage>
        <taxon>Bacteria</taxon>
        <taxon>Pseudomonadati</taxon>
        <taxon>Pseudomonadota</taxon>
        <taxon>Gammaproteobacteria</taxon>
        <taxon>Enterobacterales</taxon>
        <taxon>Enterobacteriaceae</taxon>
        <taxon>Citrobacter</taxon>
        <taxon>Citrobacter freundii complex</taxon>
    </lineage>
</organism>
<reference evidence="1" key="1">
    <citation type="submission" date="2020-06" db="EMBL/GenBank/DDBJ databases">
        <authorList>
            <person name="Delgado-Blas J."/>
        </authorList>
    </citation>
    <scope>NUCLEOTIDE SEQUENCE</scope>
    <source>
        <strain evidence="1">BB1480</strain>
    </source>
</reference>
<evidence type="ECO:0000313" key="1">
    <source>
        <dbReference type="EMBL" id="CAC9206366.1"/>
    </source>
</evidence>
<dbReference type="EMBL" id="CAIIUA010000001">
    <property type="protein sequence ID" value="CAC9206366.1"/>
    <property type="molecule type" value="Genomic_DNA"/>
</dbReference>